<gene>
    <name evidence="19" type="primary">HDAC4</name>
</gene>
<dbReference type="PRINTS" id="PR01270">
    <property type="entry name" value="HDASUPER"/>
</dbReference>
<keyword evidence="9 12" id="KW-0805">Transcription regulation</keyword>
<reference evidence="19" key="2">
    <citation type="submission" date="2025-08" db="UniProtKB">
        <authorList>
            <consortium name="Ensembl"/>
        </authorList>
    </citation>
    <scope>IDENTIFICATION</scope>
</reference>
<reference evidence="19 20" key="1">
    <citation type="submission" date="2019-05" db="EMBL/GenBank/DDBJ databases">
        <title>A Chromosome-scale Meerkat (S. suricatta) Genome Assembly.</title>
        <authorList>
            <person name="Dudchenko O."/>
            <person name="Lieberman Aiden E."/>
            <person name="Tung J."/>
            <person name="Barreiro L.B."/>
            <person name="Clutton-Brock T.H."/>
        </authorList>
    </citation>
    <scope>NUCLEOTIDE SEQUENCE [LARGE SCALE GENOMIC DNA]</scope>
</reference>
<keyword evidence="11" id="KW-0539">Nucleus</keyword>
<keyword evidence="4 12" id="KW-0678">Repressor</keyword>
<evidence type="ECO:0000256" key="15">
    <source>
        <dbReference type="PIRSR" id="PIRSR037911-3"/>
    </source>
</evidence>
<feature type="compositionally biased region" description="Basic and acidic residues" evidence="16">
    <location>
        <begin position="234"/>
        <end position="245"/>
    </location>
</feature>
<dbReference type="InterPro" id="IPR037138">
    <property type="entry name" value="His_deacetylse_dom_sf"/>
</dbReference>
<dbReference type="AlphaFoldDB" id="A0A673T923"/>
<keyword evidence="5 14" id="KW-0479">Metal-binding</keyword>
<dbReference type="EC" id="3.5.1.98" evidence="3 12"/>
<dbReference type="Pfam" id="PF12203">
    <property type="entry name" value="HDAC4_Gln"/>
    <property type="match status" value="1"/>
</dbReference>
<accession>A0A673T923</accession>
<comment type="catalytic activity">
    <reaction evidence="12">
        <text>N(6)-acetyl-L-lysyl-[histone] + H2O = L-lysyl-[histone] + acetate</text>
        <dbReference type="Rhea" id="RHEA:58196"/>
        <dbReference type="Rhea" id="RHEA-COMP:9845"/>
        <dbReference type="Rhea" id="RHEA-COMP:11338"/>
        <dbReference type="ChEBI" id="CHEBI:15377"/>
        <dbReference type="ChEBI" id="CHEBI:29969"/>
        <dbReference type="ChEBI" id="CHEBI:30089"/>
        <dbReference type="ChEBI" id="CHEBI:61930"/>
        <dbReference type="EC" id="3.5.1.98"/>
    </reaction>
</comment>
<dbReference type="GO" id="GO:0046872">
    <property type="term" value="F:metal ion binding"/>
    <property type="evidence" value="ECO:0007669"/>
    <property type="project" value="UniProtKB-KW"/>
</dbReference>
<dbReference type="GO" id="GO:0000122">
    <property type="term" value="P:negative regulation of transcription by RNA polymerase II"/>
    <property type="evidence" value="ECO:0007669"/>
    <property type="project" value="InterPro"/>
</dbReference>
<evidence type="ECO:0000256" key="6">
    <source>
        <dbReference type="ARBA" id="ARBA00022801"/>
    </source>
</evidence>
<keyword evidence="20" id="KW-1185">Reference proteome</keyword>
<dbReference type="CDD" id="cd10006">
    <property type="entry name" value="HDAC4"/>
    <property type="match status" value="1"/>
</dbReference>
<dbReference type="GO" id="GO:0141221">
    <property type="term" value="F:histone deacetylase activity, hydrolytic mechanism"/>
    <property type="evidence" value="ECO:0007669"/>
    <property type="project" value="UniProtKB-EC"/>
</dbReference>
<dbReference type="InterPro" id="IPR023801">
    <property type="entry name" value="His_deacetylse_dom"/>
</dbReference>
<evidence type="ECO:0000256" key="10">
    <source>
        <dbReference type="ARBA" id="ARBA00023163"/>
    </source>
</evidence>
<evidence type="ECO:0000256" key="13">
    <source>
        <dbReference type="PIRSR" id="PIRSR037911-1"/>
    </source>
</evidence>
<evidence type="ECO:0000256" key="8">
    <source>
        <dbReference type="ARBA" id="ARBA00022853"/>
    </source>
</evidence>
<protein>
    <recommendedName>
        <fullName evidence="3 12">Histone deacetylase</fullName>
        <ecNumber evidence="3 12">3.5.1.98</ecNumber>
    </recommendedName>
</protein>
<dbReference type="SUPFAM" id="SSF52768">
    <property type="entry name" value="Arginase/deacetylase"/>
    <property type="match status" value="1"/>
</dbReference>
<dbReference type="RefSeq" id="XP_029789380.1">
    <property type="nucleotide sequence ID" value="XM_029933520.1"/>
</dbReference>
<evidence type="ECO:0000256" key="11">
    <source>
        <dbReference type="ARBA" id="ARBA00023242"/>
    </source>
</evidence>
<feature type="compositionally biased region" description="Basic and acidic residues" evidence="16">
    <location>
        <begin position="259"/>
        <end position="274"/>
    </location>
</feature>
<feature type="site" description="Contributes to catalysis" evidence="15">
    <location>
        <position position="970"/>
    </location>
</feature>
<evidence type="ECO:0000256" key="12">
    <source>
        <dbReference type="PIRNR" id="PIRNR037911"/>
    </source>
</evidence>
<feature type="compositionally biased region" description="Basic and acidic residues" evidence="16">
    <location>
        <begin position="133"/>
        <end position="163"/>
    </location>
</feature>
<name>A0A673T923_SURSU</name>
<dbReference type="InterPro" id="IPR046949">
    <property type="entry name" value="HDAC4/5/7/9"/>
</dbReference>
<comment type="function">
    <text evidence="12">Responsible for the deacetylation of lysine residues on the N-terminal part of the core histones (H2A, H2B, H3 and H4). Histone deacetylation gives a tag for epigenetic repression and plays an important role in transcriptional regulation, cell cycle progression and developmental events.</text>
</comment>
<feature type="compositionally biased region" description="Polar residues" evidence="16">
    <location>
        <begin position="206"/>
        <end position="225"/>
    </location>
</feature>
<keyword evidence="7 14" id="KW-0862">Zinc</keyword>
<evidence type="ECO:0000256" key="1">
    <source>
        <dbReference type="ARBA" id="ARBA00004123"/>
    </source>
</evidence>
<comment type="subcellular location">
    <subcellularLocation>
        <location evidence="1 12">Nucleus</location>
    </subcellularLocation>
</comment>
<evidence type="ECO:0000256" key="2">
    <source>
        <dbReference type="ARBA" id="ARBA00007738"/>
    </source>
</evidence>
<dbReference type="Gene3D" id="6.10.250.1550">
    <property type="match status" value="1"/>
</dbReference>
<dbReference type="FunFam" id="3.40.800.20:FF:000002">
    <property type="entry name" value="Histone deacetylase"/>
    <property type="match status" value="1"/>
</dbReference>
<organism evidence="19 20">
    <name type="scientific">Suricata suricatta</name>
    <name type="common">Meerkat</name>
    <dbReference type="NCBI Taxonomy" id="37032"/>
    <lineage>
        <taxon>Eukaryota</taxon>
        <taxon>Metazoa</taxon>
        <taxon>Chordata</taxon>
        <taxon>Craniata</taxon>
        <taxon>Vertebrata</taxon>
        <taxon>Euteleostomi</taxon>
        <taxon>Mammalia</taxon>
        <taxon>Eutheria</taxon>
        <taxon>Laurasiatheria</taxon>
        <taxon>Carnivora</taxon>
        <taxon>Feliformia</taxon>
        <taxon>Herpestidae</taxon>
        <taxon>Suricata</taxon>
    </lineage>
</organism>
<feature type="region of interest" description="Disordered" evidence="16">
    <location>
        <begin position="206"/>
        <end position="313"/>
    </location>
</feature>
<dbReference type="PIRSF" id="PIRSF037911">
    <property type="entry name" value="HDAC_II_euk"/>
    <property type="match status" value="1"/>
</dbReference>
<evidence type="ECO:0000256" key="14">
    <source>
        <dbReference type="PIRSR" id="PIRSR037911-2"/>
    </source>
</evidence>
<dbReference type="GeneID" id="115287276"/>
<dbReference type="CTD" id="9759"/>
<dbReference type="GO" id="GO:0005634">
    <property type="term" value="C:nucleus"/>
    <property type="evidence" value="ECO:0007669"/>
    <property type="project" value="UniProtKB-SubCell"/>
</dbReference>
<dbReference type="Pfam" id="PF00850">
    <property type="entry name" value="Hist_deacetyl"/>
    <property type="match status" value="1"/>
</dbReference>
<feature type="binding site" evidence="14">
    <location>
        <position position="745"/>
    </location>
    <ligand>
        <name>Zn(2+)</name>
        <dbReference type="ChEBI" id="CHEBI:29105"/>
    </ligand>
</feature>
<dbReference type="InterPro" id="IPR023696">
    <property type="entry name" value="Ureohydrolase_dom_sf"/>
</dbReference>
<dbReference type="OMA" id="HAHAPIT"/>
<feature type="compositionally biased region" description="Basic and acidic residues" evidence="16">
    <location>
        <begin position="515"/>
        <end position="530"/>
    </location>
</feature>
<dbReference type="InterPro" id="IPR000286">
    <property type="entry name" value="HDACs"/>
</dbReference>
<feature type="region of interest" description="Disordered" evidence="16">
    <location>
        <begin position="507"/>
        <end position="530"/>
    </location>
</feature>
<feature type="domain" description="Histone deacetylase glutamine rich N-terminal" evidence="18">
    <location>
        <begin position="62"/>
        <end position="152"/>
    </location>
</feature>
<feature type="compositionally biased region" description="Low complexity" evidence="16">
    <location>
        <begin position="290"/>
        <end position="311"/>
    </location>
</feature>
<dbReference type="PANTHER" id="PTHR45364:SF13">
    <property type="entry name" value="HISTONE DEACETYLASE"/>
    <property type="match status" value="1"/>
</dbReference>
<feature type="binding site" evidence="14">
    <location>
        <position position="668"/>
    </location>
    <ligand>
        <name>Zn(2+)</name>
        <dbReference type="ChEBI" id="CHEBI:29105"/>
    </ligand>
</feature>
<evidence type="ECO:0000313" key="20">
    <source>
        <dbReference type="Proteomes" id="UP000472268"/>
    </source>
</evidence>
<evidence type="ECO:0000256" key="9">
    <source>
        <dbReference type="ARBA" id="ARBA00023015"/>
    </source>
</evidence>
<feature type="domain" description="Histone deacetylase" evidence="17">
    <location>
        <begin position="674"/>
        <end position="986"/>
    </location>
</feature>
<evidence type="ECO:0000256" key="7">
    <source>
        <dbReference type="ARBA" id="ARBA00022833"/>
    </source>
</evidence>
<evidence type="ECO:0000259" key="17">
    <source>
        <dbReference type="Pfam" id="PF00850"/>
    </source>
</evidence>
<evidence type="ECO:0000256" key="5">
    <source>
        <dbReference type="ARBA" id="ARBA00022723"/>
    </source>
</evidence>
<dbReference type="Gene3D" id="3.40.800.20">
    <property type="entry name" value="Histone deacetylase domain"/>
    <property type="match status" value="1"/>
</dbReference>
<comment type="similarity">
    <text evidence="2 12">Belongs to the histone deacetylase family. HD type 2 subfamily.</text>
</comment>
<keyword evidence="10 12" id="KW-0804">Transcription</keyword>
<feature type="binding site" evidence="14">
    <location>
        <position position="674"/>
    </location>
    <ligand>
        <name>Zn(2+)</name>
        <dbReference type="ChEBI" id="CHEBI:29105"/>
    </ligand>
</feature>
<proteinExistence type="inferred from homology"/>
<evidence type="ECO:0000256" key="4">
    <source>
        <dbReference type="ARBA" id="ARBA00022491"/>
    </source>
</evidence>
<keyword evidence="8 12" id="KW-0156">Chromatin regulator</keyword>
<dbReference type="Proteomes" id="UP000472268">
    <property type="component" value="Chromosome 3"/>
</dbReference>
<dbReference type="PANTHER" id="PTHR45364">
    <property type="entry name" value="HISTONE DEACETYLASE 9-RELATED"/>
    <property type="match status" value="1"/>
</dbReference>
<dbReference type="InterPro" id="IPR024643">
    <property type="entry name" value="Hist_deacetylase_Gln_rich_N"/>
</dbReference>
<evidence type="ECO:0000256" key="3">
    <source>
        <dbReference type="ARBA" id="ARBA00012111"/>
    </source>
</evidence>
<dbReference type="OrthoDB" id="424012at2759"/>
<feature type="region of interest" description="Disordered" evidence="16">
    <location>
        <begin position="133"/>
        <end position="166"/>
    </location>
</feature>
<dbReference type="CDD" id="cd10162">
    <property type="entry name" value="ClassIIa_HDAC4_Gln-rich-N"/>
    <property type="match status" value="1"/>
</dbReference>
<keyword evidence="6 12" id="KW-0378">Hydrolase</keyword>
<feature type="region of interest" description="Disordered" evidence="16">
    <location>
        <begin position="1053"/>
        <end position="1079"/>
    </location>
</feature>
<evidence type="ECO:0000313" key="19">
    <source>
        <dbReference type="Ensembl" id="ENSSSUP00005005404.1"/>
    </source>
</evidence>
<feature type="region of interest" description="Disordered" evidence="16">
    <location>
        <begin position="551"/>
        <end position="583"/>
    </location>
</feature>
<sequence length="1079" mass="118365">MSSQSHPDGLSGRDQPVELLSPARVSHMPSTVDVASALPLQVAPPAVPMDLRLDPQFALPVAEPALREQQLQQELLALKQKQQLQRQILIAEFQRQHEQLSRQHEAQLHEHIKHQQELLAMKHQQELLEHQRKLERHRQEQELEKQHREQKLQQLKNKEKGKESAVASTEVKMKLQEFVLNKKKALAHRNLNHCISSDPRYWYGKTQHSSLDQSSPPQSGVSASYNHPVLGMYDTKDDFPLRKTASEPNLKLRSRLKQKVAERRSSPLLRRKDGPVVTALKKRPLDVTDSACSSAPGSAPSSPNNSSGSVSTENGIAPAVASVPAETSLAHRLVTREGSVAPLPLYTSPSLPNITLGLPATGPSAGTAGPQEAERLALPALQQRISLFPGTHLTPYLSAAPLERDGGAAHSPLLQHMVLLEQPPAQTPLVTGLGALPLHAQALVGADRVSPSVHKLRQHRPLGRTQSAPLPQNAPALQHLVIQQQHQQFLEKHKQQFQQQLHMNKIIPKQSEPARQPESHPEETEEELREHQALLEEPYLDRLSGQKEAHALAGVQVKQEPIESDEEEAEPPREAEPGQRQPTDQELLFRQQALLLEQQRIHQLRNYQASMEAAGIPVSFGGHRPLSRAQSSPAAATFPMSVQEPPSKPRFTTGLVYDTLMLKHQCACGNTNSHPEHAGRIQSIWSRLQETGLRGKCECIRGRKATLEELQTVHSEAHALLYGTNPLNRQKLDSSLTSVFVRLPCGGVGVDSDTIWNEVHSSGAARLAVGCVVELVFKVATGELKNGFAVVRPPGHHAEESTPMGFCYFNSVAIAAKLLQQRLDVSKTLIVDWDVHHGNGTQQAFYSDPSVLYISLHRYDDGNFFPGSGAPDEVGTGPGVGFNVNMAFTGGLDPPMGDAEYLAAFRTVVMPIASEFAPDVVLVSSGFDAVEGHPTPLGGYHLSARCFGYLTKQLMGLAGGRIVLALEGGHDLTAICDASEACVSALLGNELDPLPEKVLQQRPNANAVRSMEKVIEIHSQYWRSLPRLCSTVGHSLVEAQKCENEEAETLTAMASLSVGVKPAEKSRPEEEPMEEEPPL</sequence>
<dbReference type="Ensembl" id="ENSSSUT00005006247.1">
    <property type="protein sequence ID" value="ENSSSUP00005005404.1"/>
    <property type="gene ID" value="ENSSSUG00005003522.1"/>
</dbReference>
<feature type="active site" evidence="13">
    <location>
        <position position="797"/>
    </location>
</feature>
<reference evidence="19" key="3">
    <citation type="submission" date="2025-09" db="UniProtKB">
        <authorList>
            <consortium name="Ensembl"/>
        </authorList>
    </citation>
    <scope>IDENTIFICATION</scope>
</reference>
<evidence type="ECO:0000259" key="18">
    <source>
        <dbReference type="Pfam" id="PF12203"/>
    </source>
</evidence>
<evidence type="ECO:0000256" key="16">
    <source>
        <dbReference type="SAM" id="MobiDB-lite"/>
    </source>
</evidence>
<feature type="binding site" evidence="14">
    <location>
        <position position="666"/>
    </location>
    <ligand>
        <name>Zn(2+)</name>
        <dbReference type="ChEBI" id="CHEBI:29105"/>
    </ligand>
</feature>